<dbReference type="SUPFAM" id="SSF51366">
    <property type="entry name" value="Ribulose-phoshate binding barrel"/>
    <property type="match status" value="1"/>
</dbReference>
<dbReference type="PIRSF" id="PIRSF005956">
    <property type="entry name" value="BtpA"/>
    <property type="match status" value="1"/>
</dbReference>
<evidence type="ECO:0000313" key="3">
    <source>
        <dbReference type="Proteomes" id="UP000095651"/>
    </source>
</evidence>
<accession>A0A174MLZ3</accession>
<name>A0A174MLZ3_9FIRM</name>
<dbReference type="InterPro" id="IPR011060">
    <property type="entry name" value="RibuloseP-bd_barrel"/>
</dbReference>
<evidence type="ECO:0000313" key="2">
    <source>
        <dbReference type="EMBL" id="CUP35797.1"/>
    </source>
</evidence>
<gene>
    <name evidence="2" type="primary">sgcQ_3</name>
    <name evidence="2" type="ORF">ERS852407_05705</name>
</gene>
<dbReference type="AlphaFoldDB" id="A0A174MLZ3"/>
<dbReference type="Pfam" id="PF03437">
    <property type="entry name" value="BtpA"/>
    <property type="match status" value="1"/>
</dbReference>
<dbReference type="RefSeq" id="WP_242868005.1">
    <property type="nucleotide sequence ID" value="NZ_CABIXC010000026.1"/>
</dbReference>
<dbReference type="PANTHER" id="PTHR21381:SF3">
    <property type="entry name" value="SGC REGION PROTEIN SGCQ-RELATED"/>
    <property type="match status" value="1"/>
</dbReference>
<dbReference type="Proteomes" id="UP000095651">
    <property type="component" value="Unassembled WGS sequence"/>
</dbReference>
<dbReference type="PANTHER" id="PTHR21381">
    <property type="entry name" value="ZGC:162297"/>
    <property type="match status" value="1"/>
</dbReference>
<dbReference type="EMBL" id="CYZE01000026">
    <property type="protein sequence ID" value="CUP35797.1"/>
    <property type="molecule type" value="Genomic_DNA"/>
</dbReference>
<evidence type="ECO:0000256" key="1">
    <source>
        <dbReference type="ARBA" id="ARBA00006007"/>
    </source>
</evidence>
<organism evidence="2 3">
    <name type="scientific">Hungatella hathewayi</name>
    <dbReference type="NCBI Taxonomy" id="154046"/>
    <lineage>
        <taxon>Bacteria</taxon>
        <taxon>Bacillati</taxon>
        <taxon>Bacillota</taxon>
        <taxon>Clostridia</taxon>
        <taxon>Lachnospirales</taxon>
        <taxon>Lachnospiraceae</taxon>
        <taxon>Hungatella</taxon>
    </lineage>
</organism>
<protein>
    <submittedName>
        <fullName evidence="2">Membrane complex biogenesis protein, BtpA family</fullName>
    </submittedName>
</protein>
<dbReference type="InterPro" id="IPR005137">
    <property type="entry name" value="BtpA"/>
</dbReference>
<reference evidence="2 3" key="1">
    <citation type="submission" date="2015-09" db="EMBL/GenBank/DDBJ databases">
        <authorList>
            <consortium name="Pathogen Informatics"/>
        </authorList>
    </citation>
    <scope>NUCLEOTIDE SEQUENCE [LARGE SCALE GENOMIC DNA]</scope>
    <source>
        <strain evidence="2 3">2789STDY5608850</strain>
    </source>
</reference>
<dbReference type="NCBIfam" id="TIGR00259">
    <property type="entry name" value="thylakoid_BtpA"/>
    <property type="match status" value="1"/>
</dbReference>
<sequence length="275" mass="29251">MGIDQMMEKMARGQKTVIGMVHCLPLPGTLNYRGSMEELFERAVSDAVTLWRSGVDAVIVENTNDLPQSRLLEIEQVAALSAIVRAVVERIQIPVGVDASFNDGVAGMAIAYGTGASFIRSTVFVDRVVVTGVGEIGPCCKEVIRMRRFLGAEEVKIFADVQVKHSHMADEAVSLEESCRAAVDSGADALIVTGVSTGKETPLDSIRTAKQSVSVPVVIGSGFHAGNAGEQLQSADGAIVGTALKRGGIITNPVDEELCRALMEEIGRRPWEGRG</sequence>
<dbReference type="InterPro" id="IPR013785">
    <property type="entry name" value="Aldolase_TIM"/>
</dbReference>
<proteinExistence type="inferred from homology"/>
<comment type="similarity">
    <text evidence="1">Belongs to the BtpA family.</text>
</comment>
<dbReference type="Gene3D" id="3.20.20.70">
    <property type="entry name" value="Aldolase class I"/>
    <property type="match status" value="1"/>
</dbReference>